<sequence length="432" mass="48459">MPPDELPYELVEQIVRKLHFYDLKAVLSLCLVSRAFLTSCQQVIFEKLNLVHRSPQPLAAADRLAIPSKFIKLKETLERNPHLVQYVRSVFLMNLGIGDRTAGAALRCDWVLDNQDFFAEFLGLLEDAPIKTVTLQGEITGPEFQWGRFAENVQSRFYQIFAKGTVERVVFHNVALPTTFFGIFGSAAQEEGGYGGGHLKEVRLSKICWKDTSESESRLRPQRLQKLEMVTQPSVSADTDLRLLGSPTWLDLSSVRIFKVMLETSYAHINRLLAMMGSGLKELYVLVRQCKSGDSILDLSPLTSLEKLTFAQSMSRASAANSPIQMKWFADSLSSLSRPHHSIQSITFELESLRFFNIATFPTAEPLSTAFATIHQSSNLKSVVIRVTVARSVLKEQGPECAALVNIIRNQVLWLACLDILDVQVCSNPYPF</sequence>
<dbReference type="EMBL" id="ML208645">
    <property type="protein sequence ID" value="TFK61583.1"/>
    <property type="molecule type" value="Genomic_DNA"/>
</dbReference>
<protein>
    <submittedName>
        <fullName evidence="1">Uncharacterized protein</fullName>
    </submittedName>
</protein>
<gene>
    <name evidence="1" type="ORF">BDN72DRAFT_849526</name>
</gene>
<accession>A0ACD3A6T0</accession>
<keyword evidence="2" id="KW-1185">Reference proteome</keyword>
<evidence type="ECO:0000313" key="1">
    <source>
        <dbReference type="EMBL" id="TFK61583.1"/>
    </source>
</evidence>
<organism evidence="1 2">
    <name type="scientific">Pluteus cervinus</name>
    <dbReference type="NCBI Taxonomy" id="181527"/>
    <lineage>
        <taxon>Eukaryota</taxon>
        <taxon>Fungi</taxon>
        <taxon>Dikarya</taxon>
        <taxon>Basidiomycota</taxon>
        <taxon>Agaricomycotina</taxon>
        <taxon>Agaricomycetes</taxon>
        <taxon>Agaricomycetidae</taxon>
        <taxon>Agaricales</taxon>
        <taxon>Pluteineae</taxon>
        <taxon>Pluteaceae</taxon>
        <taxon>Pluteus</taxon>
    </lineage>
</organism>
<dbReference type="Proteomes" id="UP000308600">
    <property type="component" value="Unassembled WGS sequence"/>
</dbReference>
<reference evidence="1 2" key="1">
    <citation type="journal article" date="2019" name="Nat. Ecol. Evol.">
        <title>Megaphylogeny resolves global patterns of mushroom evolution.</title>
        <authorList>
            <person name="Varga T."/>
            <person name="Krizsan K."/>
            <person name="Foldi C."/>
            <person name="Dima B."/>
            <person name="Sanchez-Garcia M."/>
            <person name="Sanchez-Ramirez S."/>
            <person name="Szollosi G.J."/>
            <person name="Szarkandi J.G."/>
            <person name="Papp V."/>
            <person name="Albert L."/>
            <person name="Andreopoulos W."/>
            <person name="Angelini C."/>
            <person name="Antonin V."/>
            <person name="Barry K.W."/>
            <person name="Bougher N.L."/>
            <person name="Buchanan P."/>
            <person name="Buyck B."/>
            <person name="Bense V."/>
            <person name="Catcheside P."/>
            <person name="Chovatia M."/>
            <person name="Cooper J."/>
            <person name="Damon W."/>
            <person name="Desjardin D."/>
            <person name="Finy P."/>
            <person name="Geml J."/>
            <person name="Haridas S."/>
            <person name="Hughes K."/>
            <person name="Justo A."/>
            <person name="Karasinski D."/>
            <person name="Kautmanova I."/>
            <person name="Kiss B."/>
            <person name="Kocsube S."/>
            <person name="Kotiranta H."/>
            <person name="LaButti K.M."/>
            <person name="Lechner B.E."/>
            <person name="Liimatainen K."/>
            <person name="Lipzen A."/>
            <person name="Lukacs Z."/>
            <person name="Mihaltcheva S."/>
            <person name="Morgado L.N."/>
            <person name="Niskanen T."/>
            <person name="Noordeloos M.E."/>
            <person name="Ohm R.A."/>
            <person name="Ortiz-Santana B."/>
            <person name="Ovrebo C."/>
            <person name="Racz N."/>
            <person name="Riley R."/>
            <person name="Savchenko A."/>
            <person name="Shiryaev A."/>
            <person name="Soop K."/>
            <person name="Spirin V."/>
            <person name="Szebenyi C."/>
            <person name="Tomsovsky M."/>
            <person name="Tulloss R.E."/>
            <person name="Uehling J."/>
            <person name="Grigoriev I.V."/>
            <person name="Vagvolgyi C."/>
            <person name="Papp T."/>
            <person name="Martin F.M."/>
            <person name="Miettinen O."/>
            <person name="Hibbett D.S."/>
            <person name="Nagy L.G."/>
        </authorList>
    </citation>
    <scope>NUCLEOTIDE SEQUENCE [LARGE SCALE GENOMIC DNA]</scope>
    <source>
        <strain evidence="1 2">NL-1719</strain>
    </source>
</reference>
<name>A0ACD3A6T0_9AGAR</name>
<proteinExistence type="predicted"/>
<evidence type="ECO:0000313" key="2">
    <source>
        <dbReference type="Proteomes" id="UP000308600"/>
    </source>
</evidence>